<proteinExistence type="predicted"/>
<dbReference type="Proteomes" id="UP000437736">
    <property type="component" value="Unassembled WGS sequence"/>
</dbReference>
<protein>
    <recommendedName>
        <fullName evidence="4">Integral membrane protein</fullName>
    </recommendedName>
</protein>
<name>A0ABW9QVV8_9ACTN</name>
<keyword evidence="1" id="KW-0472">Membrane</keyword>
<comment type="caution">
    <text evidence="2">The sequence shown here is derived from an EMBL/GenBank/DDBJ whole genome shotgun (WGS) entry which is preliminary data.</text>
</comment>
<evidence type="ECO:0000313" key="2">
    <source>
        <dbReference type="EMBL" id="MST33579.1"/>
    </source>
</evidence>
<keyword evidence="1" id="KW-1133">Transmembrane helix</keyword>
<keyword evidence="3" id="KW-1185">Reference proteome</keyword>
<feature type="transmembrane region" description="Helical" evidence="1">
    <location>
        <begin position="27"/>
        <end position="45"/>
    </location>
</feature>
<gene>
    <name evidence="2" type="ORF">GHK86_12720</name>
</gene>
<feature type="transmembrane region" description="Helical" evidence="1">
    <location>
        <begin position="65"/>
        <end position="83"/>
    </location>
</feature>
<reference evidence="2 3" key="1">
    <citation type="submission" date="2019-11" db="EMBL/GenBank/DDBJ databases">
        <title>Acidiferrimicrobium australis gen. nov., sp. nov., an acidophilic and obligately heterotrophic, member of the Actinobacteria that catalyses dissimilatory oxido- reduction of iron isolated from metal-rich acidic water in Chile.</title>
        <authorList>
            <person name="Gonzalez D."/>
            <person name="Huber K."/>
            <person name="Hedrich S."/>
            <person name="Rojas-Villalobos C."/>
            <person name="Quatrini R."/>
            <person name="Dinamarca M.A."/>
            <person name="Schwarz A."/>
            <person name="Canales C."/>
            <person name="Nancucheo I."/>
        </authorList>
    </citation>
    <scope>NUCLEOTIDE SEQUENCE [LARGE SCALE GENOMIC DNA]</scope>
    <source>
        <strain evidence="2 3">USS-CCA1</strain>
    </source>
</reference>
<accession>A0ABW9QVV8</accession>
<dbReference type="EMBL" id="WJHE01000646">
    <property type="protein sequence ID" value="MST33579.1"/>
    <property type="molecule type" value="Genomic_DNA"/>
</dbReference>
<evidence type="ECO:0008006" key="4">
    <source>
        <dbReference type="Google" id="ProtNLM"/>
    </source>
</evidence>
<evidence type="ECO:0000313" key="3">
    <source>
        <dbReference type="Proteomes" id="UP000437736"/>
    </source>
</evidence>
<feature type="transmembrane region" description="Helical" evidence="1">
    <location>
        <begin position="126"/>
        <end position="149"/>
    </location>
</feature>
<keyword evidence="1" id="KW-0812">Transmembrane</keyword>
<feature type="transmembrane region" description="Helical" evidence="1">
    <location>
        <begin position="95"/>
        <end position="114"/>
    </location>
</feature>
<organism evidence="2 3">
    <name type="scientific">Acidiferrimicrobium australe</name>
    <dbReference type="NCBI Taxonomy" id="2664430"/>
    <lineage>
        <taxon>Bacteria</taxon>
        <taxon>Bacillati</taxon>
        <taxon>Actinomycetota</taxon>
        <taxon>Acidimicrobiia</taxon>
        <taxon>Acidimicrobiales</taxon>
        <taxon>Acidimicrobiaceae</taxon>
        <taxon>Acidiferrimicrobium</taxon>
    </lineage>
</organism>
<evidence type="ECO:0000256" key="1">
    <source>
        <dbReference type="SAM" id="Phobius"/>
    </source>
</evidence>
<sequence length="166" mass="18164">MAEPPVPSVPQVQRAFREELHPARRSAVISWLAFGTTFGTVRAITYSIRDGRGPLHDLTPGGMHLHHYLWGIALVSGVGGVALRGEDRTRRHPVVATAYGVGMALIVDEFALLLDLRDVYWAKEGRWSVDLGVGVTALAGAALEGRPVLRRLRQEMRSRRHGGGGR</sequence>